<accession>A0AAV5MHF4</accession>
<evidence type="ECO:0000313" key="2">
    <source>
        <dbReference type="EMBL" id="GKV49321.1"/>
    </source>
</evidence>
<feature type="region of interest" description="Disordered" evidence="1">
    <location>
        <begin position="88"/>
        <end position="114"/>
    </location>
</feature>
<name>A0AAV5MHF4_9ROSI</name>
<proteinExistence type="predicted"/>
<sequence>MNILVTNEGLDQVVSGLFQFKQGLEFESLCMQQPSLGDSPTISSRPCLIPLFTNQFNAGHHPSPHLELTNAKQSTVFWRNWKRQNHKSNHQFDDDADADADAPSSSWVQDDSLSDARNGPIPKVTCIYPTFALLPSYSGAGTQILSLQQWQSRGSYTRYHNRNPPRLLAMLALRMPPLLHSSMVMMRWMIPWICLPVRDVGFLVIGPRDPQNIKPCVGIVALPPFLLLQGGKAPAFFVELSRYTLDTDVLPHSPKSANPSPCPTSPSIAYWWWWERRFIH</sequence>
<evidence type="ECO:0000313" key="3">
    <source>
        <dbReference type="Proteomes" id="UP001054252"/>
    </source>
</evidence>
<comment type="caution">
    <text evidence="2">The sequence shown here is derived from an EMBL/GenBank/DDBJ whole genome shotgun (WGS) entry which is preliminary data.</text>
</comment>
<protein>
    <submittedName>
        <fullName evidence="2">Uncharacterized protein</fullName>
    </submittedName>
</protein>
<dbReference type="AlphaFoldDB" id="A0AAV5MHF4"/>
<gene>
    <name evidence="2" type="ORF">SLEP1_g56076</name>
</gene>
<dbReference type="EMBL" id="BPVZ01000294">
    <property type="protein sequence ID" value="GKV49321.1"/>
    <property type="molecule type" value="Genomic_DNA"/>
</dbReference>
<dbReference type="Proteomes" id="UP001054252">
    <property type="component" value="Unassembled WGS sequence"/>
</dbReference>
<reference evidence="2 3" key="1">
    <citation type="journal article" date="2021" name="Commun. Biol.">
        <title>The genome of Shorea leprosula (Dipterocarpaceae) highlights the ecological relevance of drought in aseasonal tropical rainforests.</title>
        <authorList>
            <person name="Ng K.K.S."/>
            <person name="Kobayashi M.J."/>
            <person name="Fawcett J.A."/>
            <person name="Hatakeyama M."/>
            <person name="Paape T."/>
            <person name="Ng C.H."/>
            <person name="Ang C.C."/>
            <person name="Tnah L.H."/>
            <person name="Lee C.T."/>
            <person name="Nishiyama T."/>
            <person name="Sese J."/>
            <person name="O'Brien M.J."/>
            <person name="Copetti D."/>
            <person name="Mohd Noor M.I."/>
            <person name="Ong R.C."/>
            <person name="Putra M."/>
            <person name="Sireger I.Z."/>
            <person name="Indrioko S."/>
            <person name="Kosugi Y."/>
            <person name="Izuno A."/>
            <person name="Isagi Y."/>
            <person name="Lee S.L."/>
            <person name="Shimizu K.K."/>
        </authorList>
    </citation>
    <scope>NUCLEOTIDE SEQUENCE [LARGE SCALE GENOMIC DNA]</scope>
    <source>
        <strain evidence="2">214</strain>
    </source>
</reference>
<keyword evidence="3" id="KW-1185">Reference proteome</keyword>
<organism evidence="2 3">
    <name type="scientific">Rubroshorea leprosula</name>
    <dbReference type="NCBI Taxonomy" id="152421"/>
    <lineage>
        <taxon>Eukaryota</taxon>
        <taxon>Viridiplantae</taxon>
        <taxon>Streptophyta</taxon>
        <taxon>Embryophyta</taxon>
        <taxon>Tracheophyta</taxon>
        <taxon>Spermatophyta</taxon>
        <taxon>Magnoliopsida</taxon>
        <taxon>eudicotyledons</taxon>
        <taxon>Gunneridae</taxon>
        <taxon>Pentapetalae</taxon>
        <taxon>rosids</taxon>
        <taxon>malvids</taxon>
        <taxon>Malvales</taxon>
        <taxon>Dipterocarpaceae</taxon>
        <taxon>Rubroshorea</taxon>
    </lineage>
</organism>
<evidence type="ECO:0000256" key="1">
    <source>
        <dbReference type="SAM" id="MobiDB-lite"/>
    </source>
</evidence>